<evidence type="ECO:0000313" key="5">
    <source>
        <dbReference type="RefSeq" id="XP_033577730.1"/>
    </source>
</evidence>
<proteinExistence type="predicted"/>
<dbReference type="PANTHER" id="PTHR33112:SF9">
    <property type="entry name" value="HETEROKARYON INCOMPATIBILITY DOMAIN-CONTAINING PROTEIN"/>
    <property type="match status" value="1"/>
</dbReference>
<feature type="domain" description="Heterokaryon incompatibility" evidence="2">
    <location>
        <begin position="203"/>
        <end position="350"/>
    </location>
</feature>
<dbReference type="RefSeq" id="XP_033577730.1">
    <property type="nucleotide sequence ID" value="XM_033723539.1"/>
</dbReference>
<name>A0A6A6YPE5_9PEZI</name>
<gene>
    <name evidence="3 5" type="ORF">BDZ99DRAFT_497729</name>
</gene>
<feature type="region of interest" description="Disordered" evidence="1">
    <location>
        <begin position="1"/>
        <end position="28"/>
    </location>
</feature>
<evidence type="ECO:0000313" key="4">
    <source>
        <dbReference type="Proteomes" id="UP000504636"/>
    </source>
</evidence>
<reference evidence="5" key="2">
    <citation type="submission" date="2020-04" db="EMBL/GenBank/DDBJ databases">
        <authorList>
            <consortium name="NCBI Genome Project"/>
        </authorList>
    </citation>
    <scope>NUCLEOTIDE SEQUENCE</scope>
    <source>
        <strain evidence="5">CBS 304.34</strain>
    </source>
</reference>
<dbReference type="InterPro" id="IPR010730">
    <property type="entry name" value="HET"/>
</dbReference>
<reference evidence="5" key="3">
    <citation type="submission" date="2025-04" db="UniProtKB">
        <authorList>
            <consortium name="RefSeq"/>
        </authorList>
    </citation>
    <scope>IDENTIFICATION</scope>
    <source>
        <strain evidence="5">CBS 304.34</strain>
    </source>
</reference>
<dbReference type="GeneID" id="54464432"/>
<dbReference type="AlphaFoldDB" id="A0A6A6YPE5"/>
<dbReference type="Proteomes" id="UP000504636">
    <property type="component" value="Unplaced"/>
</dbReference>
<evidence type="ECO:0000259" key="2">
    <source>
        <dbReference type="Pfam" id="PF06985"/>
    </source>
</evidence>
<evidence type="ECO:0000256" key="1">
    <source>
        <dbReference type="SAM" id="MobiDB-lite"/>
    </source>
</evidence>
<reference evidence="3 5" key="1">
    <citation type="journal article" date="2020" name="Stud. Mycol.">
        <title>101 Dothideomycetes genomes: a test case for predicting lifestyles and emergence of pathogens.</title>
        <authorList>
            <person name="Haridas S."/>
            <person name="Albert R."/>
            <person name="Binder M."/>
            <person name="Bloem J."/>
            <person name="Labutti K."/>
            <person name="Salamov A."/>
            <person name="Andreopoulos B."/>
            <person name="Baker S."/>
            <person name="Barry K."/>
            <person name="Bills G."/>
            <person name="Bluhm B."/>
            <person name="Cannon C."/>
            <person name="Castanera R."/>
            <person name="Culley D."/>
            <person name="Daum C."/>
            <person name="Ezra D."/>
            <person name="Gonzalez J."/>
            <person name="Henrissat B."/>
            <person name="Kuo A."/>
            <person name="Liang C."/>
            <person name="Lipzen A."/>
            <person name="Lutzoni F."/>
            <person name="Magnuson J."/>
            <person name="Mondo S."/>
            <person name="Nolan M."/>
            <person name="Ohm R."/>
            <person name="Pangilinan J."/>
            <person name="Park H.-J."/>
            <person name="Ramirez L."/>
            <person name="Alfaro M."/>
            <person name="Sun H."/>
            <person name="Tritt A."/>
            <person name="Yoshinaga Y."/>
            <person name="Zwiers L.-H."/>
            <person name="Turgeon B."/>
            <person name="Goodwin S."/>
            <person name="Spatafora J."/>
            <person name="Crous P."/>
            <person name="Grigoriev I."/>
        </authorList>
    </citation>
    <scope>NUCLEOTIDE SEQUENCE</scope>
    <source>
        <strain evidence="3 5">CBS 304.34</strain>
    </source>
</reference>
<organism evidence="3">
    <name type="scientific">Mytilinidion resinicola</name>
    <dbReference type="NCBI Taxonomy" id="574789"/>
    <lineage>
        <taxon>Eukaryota</taxon>
        <taxon>Fungi</taxon>
        <taxon>Dikarya</taxon>
        <taxon>Ascomycota</taxon>
        <taxon>Pezizomycotina</taxon>
        <taxon>Dothideomycetes</taxon>
        <taxon>Pleosporomycetidae</taxon>
        <taxon>Mytilinidiales</taxon>
        <taxon>Mytilinidiaceae</taxon>
        <taxon>Mytilinidion</taxon>
    </lineage>
</organism>
<dbReference type="PANTHER" id="PTHR33112">
    <property type="entry name" value="DOMAIN PROTEIN, PUTATIVE-RELATED"/>
    <property type="match status" value="1"/>
</dbReference>
<protein>
    <submittedName>
        <fullName evidence="3 5">HET-domain-containing protein</fullName>
    </submittedName>
</protein>
<evidence type="ECO:0000313" key="3">
    <source>
        <dbReference type="EMBL" id="KAF2810766.1"/>
    </source>
</evidence>
<keyword evidence="4" id="KW-1185">Reference proteome</keyword>
<dbReference type="Pfam" id="PF06985">
    <property type="entry name" value="HET"/>
    <property type="match status" value="1"/>
</dbReference>
<dbReference type="OrthoDB" id="5362512at2759"/>
<accession>A0A6A6YPE5</accession>
<dbReference type="EMBL" id="MU003699">
    <property type="protein sequence ID" value="KAF2810766.1"/>
    <property type="molecule type" value="Genomic_DNA"/>
</dbReference>
<sequence>MDQNGFFAEGARQSSKKPHQDSTSVEPYSFTPSPTLFSAEDVCKSLQAIALEGPSLIFSIQHLKTSAMKKSCTLCSITYDALLFWPEGAYLFSDLCIVSLHRSGLEVKLGEKRFEICALEKISRIPKTIPRVCLMSDHTKSEESLQTANEWMIDCITNHGSLCGQTTRSIEVTYRVLDVGLGTSEMDTQITLKDIPPGVSCMYTCLSHCWGERPHFQTTRANLDNHRKSIPWKSLPKTFQEAIDFTRRLQFRYLWIDSLCIIQGDADDWNEQSTIMGTIYRNAAVTLAASASLGSREGLFRPTKTRKLCFGLESVCNQPNYKGIFVREKLKLLHTQLDHPLTTRGWVLQERLLSPRVLHFGKHEMMWECMTHSTCSCTELPRDTFWLQPKQKYQKFILDQASHSQTAKAWRDMVTDYSRMRFSYESDIFPAISGAVKVMEKTIQSRYLAGLWESTLTQDMLWTTNEPVSFCRPYVWRAPTWSWASVSNREAKSVLDAIKYRFQGTIDKMSEKARDHDHGSPLVLRTKLLSVDVSLAGPDSTGALKGSHIILQGQLIFGTTTEESESEICDINIPGRFRNLYPSHFYADYDLLADGEHQVSLKTRIACLKFLYLNAASWNQHYLFLLVLRQVDDAWERIGLLVYQQRQDLPQPAVDDWFKDAEVINDAIVKII</sequence>